<dbReference type="PANTHER" id="PTHR33476:SF4">
    <property type="entry name" value="POLAR LOCALIZATION DURING ASYMMETRIC DIVISION AND PROTEIN"/>
    <property type="match status" value="1"/>
</dbReference>
<evidence type="ECO:0000256" key="2">
    <source>
        <dbReference type="SAM" id="MobiDB-lite"/>
    </source>
</evidence>
<feature type="compositionally biased region" description="Basic and acidic residues" evidence="2">
    <location>
        <begin position="406"/>
        <end position="418"/>
    </location>
</feature>
<feature type="region of interest" description="Disordered" evidence="2">
    <location>
        <begin position="85"/>
        <end position="119"/>
    </location>
</feature>
<dbReference type="InterPro" id="IPR040348">
    <property type="entry name" value="POLAR-like"/>
</dbReference>
<dbReference type="GO" id="GO:0008356">
    <property type="term" value="P:asymmetric cell division"/>
    <property type="evidence" value="ECO:0007669"/>
    <property type="project" value="InterPro"/>
</dbReference>
<feature type="compositionally biased region" description="Basic residues" evidence="2">
    <location>
        <begin position="95"/>
        <end position="104"/>
    </location>
</feature>
<evidence type="ECO:0000256" key="1">
    <source>
        <dbReference type="SAM" id="Coils"/>
    </source>
</evidence>
<dbReference type="AlphaFoldDB" id="A0AA88W7F1"/>
<proteinExistence type="predicted"/>
<name>A0AA88W7F1_9ASTE</name>
<accession>A0AA88W7F1</accession>
<gene>
    <name evidence="4" type="ORF">RJ639_045987</name>
</gene>
<feature type="region of interest" description="Disordered" evidence="2">
    <location>
        <begin position="210"/>
        <end position="237"/>
    </location>
</feature>
<evidence type="ECO:0000313" key="5">
    <source>
        <dbReference type="Proteomes" id="UP001188597"/>
    </source>
</evidence>
<dbReference type="Proteomes" id="UP001188597">
    <property type="component" value="Unassembled WGS sequence"/>
</dbReference>
<keyword evidence="5" id="KW-1185">Reference proteome</keyword>
<feature type="coiled-coil region" evidence="1">
    <location>
        <begin position="351"/>
        <end position="385"/>
    </location>
</feature>
<reference evidence="4" key="1">
    <citation type="submission" date="2022-12" db="EMBL/GenBank/DDBJ databases">
        <title>Draft genome assemblies for two species of Escallonia (Escalloniales).</title>
        <authorList>
            <person name="Chanderbali A."/>
            <person name="Dervinis C."/>
            <person name="Anghel I."/>
            <person name="Soltis D."/>
            <person name="Soltis P."/>
            <person name="Zapata F."/>
        </authorList>
    </citation>
    <scope>NUCLEOTIDE SEQUENCE</scope>
    <source>
        <strain evidence="4">UCBG64.0493</strain>
        <tissue evidence="4">Leaf</tissue>
    </source>
</reference>
<keyword evidence="3" id="KW-0732">Signal</keyword>
<evidence type="ECO:0000313" key="4">
    <source>
        <dbReference type="EMBL" id="KAK3021354.1"/>
    </source>
</evidence>
<dbReference type="EMBL" id="JAVXUP010000764">
    <property type="protein sequence ID" value="KAK3021354.1"/>
    <property type="molecule type" value="Genomic_DNA"/>
</dbReference>
<dbReference type="PANTHER" id="PTHR33476">
    <property type="entry name" value="EMB|CAB62613.1"/>
    <property type="match status" value="1"/>
</dbReference>
<comment type="caution">
    <text evidence="4">The sequence shown here is derived from an EMBL/GenBank/DDBJ whole genome shotgun (WGS) entry which is preliminary data.</text>
</comment>
<sequence>MWQALLAAAVAGSGFLATQLLNNNGDKPITISNKTNQECDQPEDPQEVSSQFQGLSPLCGEYNCNIGTERSRFGDESIFRFSSASGFQEGGGSRSRLKGLRKKSSSGAKGKVEKKSGLKGKDCGEDLVVDQRKSGKRFAVCLKKRRIGRNARAKCDSCTSKENPSFGLGLGVGLMYMMSAGKSEISRLNTTMDETAKVVQDLKAEIAKRKKSCNLHASSSKSEGSANPKRSRSKHAQQVLAISRTLNVDNTGASGLLVTDEGECGSSVLTEELQPETMDMDQLEAELESELQKLPQCTTEASGPEDGILDTFSNGILAEEYHKPNGQNSESYQYNGVPPSELDQKLCHLLIEQQQSQIVELESDLQQAHSKLHDKEAELQALKECVRRLTEFSLANASDEETEAQLEEKKGSDEAQDKMGLESRKSVNLFGRGHSARAECSDMILFGQNSARPRSLCSGRVFGRDSVRTEFARPWSLSSGRILLGRGHSARVECSDGILFRHNLALQRSLYLSRVFGRDSARAEFYSAVVTLLRQSVRMGFCSDRILLCKDHSARAECSDGILLGKNSTRPWSFCSGRVFGRDSALAES</sequence>
<evidence type="ECO:0000256" key="3">
    <source>
        <dbReference type="SAM" id="SignalP"/>
    </source>
</evidence>
<feature type="compositionally biased region" description="Polar residues" evidence="2">
    <location>
        <begin position="215"/>
        <end position="225"/>
    </location>
</feature>
<feature type="chain" id="PRO_5041641561" evidence="3">
    <location>
        <begin position="18"/>
        <end position="589"/>
    </location>
</feature>
<feature type="signal peptide" evidence="3">
    <location>
        <begin position="1"/>
        <end position="17"/>
    </location>
</feature>
<protein>
    <submittedName>
        <fullName evidence="4">Uncharacterized protein</fullName>
    </submittedName>
</protein>
<organism evidence="4 5">
    <name type="scientific">Escallonia herrerae</name>
    <dbReference type="NCBI Taxonomy" id="1293975"/>
    <lineage>
        <taxon>Eukaryota</taxon>
        <taxon>Viridiplantae</taxon>
        <taxon>Streptophyta</taxon>
        <taxon>Embryophyta</taxon>
        <taxon>Tracheophyta</taxon>
        <taxon>Spermatophyta</taxon>
        <taxon>Magnoliopsida</taxon>
        <taxon>eudicotyledons</taxon>
        <taxon>Gunneridae</taxon>
        <taxon>Pentapetalae</taxon>
        <taxon>asterids</taxon>
        <taxon>campanulids</taxon>
        <taxon>Escalloniales</taxon>
        <taxon>Escalloniaceae</taxon>
        <taxon>Escallonia</taxon>
    </lineage>
</organism>
<feature type="compositionally biased region" description="Basic and acidic residues" evidence="2">
    <location>
        <begin position="110"/>
        <end position="119"/>
    </location>
</feature>
<feature type="region of interest" description="Disordered" evidence="2">
    <location>
        <begin position="398"/>
        <end position="418"/>
    </location>
</feature>
<keyword evidence="1" id="KW-0175">Coiled coil</keyword>